<reference evidence="3 4" key="1">
    <citation type="submission" date="2022-08" db="EMBL/GenBank/DDBJ databases">
        <title>Reclassification of Massilia species as members of the genera Telluria, Duganella, Pseudoduganella, Mokoshia gen. nov. and Zemynaea gen. nov. using orthogonal and non-orthogonal genome-based approaches.</title>
        <authorList>
            <person name="Bowman J.P."/>
        </authorList>
    </citation>
    <scope>NUCLEOTIDE SEQUENCE [LARGE SCALE GENOMIC DNA]</scope>
    <source>
        <strain evidence="3 4">JCM 31606</strain>
    </source>
</reference>
<dbReference type="CDD" id="cd02966">
    <property type="entry name" value="TlpA_like_family"/>
    <property type="match status" value="1"/>
</dbReference>
<gene>
    <name evidence="3" type="ORF">NX778_22460</name>
</gene>
<feature type="domain" description="Thioredoxin" evidence="2">
    <location>
        <begin position="22"/>
        <end position="161"/>
    </location>
</feature>
<dbReference type="PANTHER" id="PTHR42852">
    <property type="entry name" value="THIOL:DISULFIDE INTERCHANGE PROTEIN DSBE"/>
    <property type="match status" value="1"/>
</dbReference>
<dbReference type="EMBL" id="JANUGU010000010">
    <property type="protein sequence ID" value="MCS0660838.1"/>
    <property type="molecule type" value="Genomic_DNA"/>
</dbReference>
<dbReference type="RefSeq" id="WP_258814036.1">
    <property type="nucleotide sequence ID" value="NZ_JANUGU010000010.1"/>
</dbReference>
<sequence length="164" mass="17735">MRRFTSLLAASLFACGAPALAVQPGSAAPAVVLPADGGEFHLDAYRGKVVYLDFWASWCGPCKQSFPWMNTIQSKYADKGLAIVAINVDTAHDDALQFLKQVPARFRIAYDPKGEAAKEFAIKGMPSSFLIGRDGKVISMHTGFNNGSREQLERAVEQALGGQQ</sequence>
<feature type="signal peptide" evidence="1">
    <location>
        <begin position="1"/>
        <end position="21"/>
    </location>
</feature>
<proteinExistence type="predicted"/>
<keyword evidence="1" id="KW-0732">Signal</keyword>
<keyword evidence="4" id="KW-1185">Reference proteome</keyword>
<dbReference type="PROSITE" id="PS51352">
    <property type="entry name" value="THIOREDOXIN_2"/>
    <property type="match status" value="1"/>
</dbReference>
<protein>
    <submittedName>
        <fullName evidence="3">TlpA family protein disulfide reductase</fullName>
    </submittedName>
</protein>
<dbReference type="PROSITE" id="PS51257">
    <property type="entry name" value="PROKAR_LIPOPROTEIN"/>
    <property type="match status" value="1"/>
</dbReference>
<evidence type="ECO:0000256" key="1">
    <source>
        <dbReference type="SAM" id="SignalP"/>
    </source>
</evidence>
<dbReference type="SUPFAM" id="SSF52833">
    <property type="entry name" value="Thioredoxin-like"/>
    <property type="match status" value="1"/>
</dbReference>
<comment type="caution">
    <text evidence="3">The sequence shown here is derived from an EMBL/GenBank/DDBJ whole genome shotgun (WGS) entry which is preliminary data.</text>
</comment>
<dbReference type="Pfam" id="PF08534">
    <property type="entry name" value="Redoxin"/>
    <property type="match status" value="1"/>
</dbReference>
<accession>A0ABT2D3M2</accession>
<dbReference type="Gene3D" id="3.40.30.10">
    <property type="entry name" value="Glutaredoxin"/>
    <property type="match status" value="1"/>
</dbReference>
<dbReference type="InterPro" id="IPR013766">
    <property type="entry name" value="Thioredoxin_domain"/>
</dbReference>
<feature type="chain" id="PRO_5046113781" evidence="1">
    <location>
        <begin position="22"/>
        <end position="164"/>
    </location>
</feature>
<dbReference type="Proteomes" id="UP001204621">
    <property type="component" value="Unassembled WGS sequence"/>
</dbReference>
<evidence type="ECO:0000313" key="3">
    <source>
        <dbReference type="EMBL" id="MCS0660838.1"/>
    </source>
</evidence>
<evidence type="ECO:0000259" key="2">
    <source>
        <dbReference type="PROSITE" id="PS51352"/>
    </source>
</evidence>
<dbReference type="InterPro" id="IPR050553">
    <property type="entry name" value="Thioredoxin_ResA/DsbE_sf"/>
</dbReference>
<dbReference type="InterPro" id="IPR013740">
    <property type="entry name" value="Redoxin"/>
</dbReference>
<name>A0ABT2D3M2_9BURK</name>
<evidence type="ECO:0000313" key="4">
    <source>
        <dbReference type="Proteomes" id="UP001204621"/>
    </source>
</evidence>
<dbReference type="InterPro" id="IPR036249">
    <property type="entry name" value="Thioredoxin-like_sf"/>
</dbReference>
<dbReference type="PANTHER" id="PTHR42852:SF18">
    <property type="entry name" value="CHROMOSOME UNDETERMINED SCAFFOLD_47, WHOLE GENOME SHOTGUN SEQUENCE"/>
    <property type="match status" value="1"/>
</dbReference>
<organism evidence="3 4">
    <name type="scientific">Massilia terrae</name>
    <dbReference type="NCBI Taxonomy" id="1811224"/>
    <lineage>
        <taxon>Bacteria</taxon>
        <taxon>Pseudomonadati</taxon>
        <taxon>Pseudomonadota</taxon>
        <taxon>Betaproteobacteria</taxon>
        <taxon>Burkholderiales</taxon>
        <taxon>Oxalobacteraceae</taxon>
        <taxon>Telluria group</taxon>
        <taxon>Massilia</taxon>
    </lineage>
</organism>